<dbReference type="EMBL" id="FZOF01000035">
    <property type="protein sequence ID" value="SNT53708.1"/>
    <property type="molecule type" value="Genomic_DNA"/>
</dbReference>
<feature type="compositionally biased region" description="Basic and acidic residues" evidence="1">
    <location>
        <begin position="49"/>
        <end position="59"/>
    </location>
</feature>
<proteinExistence type="predicted"/>
<keyword evidence="3" id="KW-1185">Reference proteome</keyword>
<evidence type="ECO:0000313" key="3">
    <source>
        <dbReference type="Proteomes" id="UP000198280"/>
    </source>
</evidence>
<feature type="region of interest" description="Disordered" evidence="1">
    <location>
        <begin position="40"/>
        <end position="89"/>
    </location>
</feature>
<accession>A0A239NHA1</accession>
<reference evidence="2 3" key="1">
    <citation type="submission" date="2017-06" db="EMBL/GenBank/DDBJ databases">
        <authorList>
            <person name="Kim H.J."/>
            <person name="Triplett B.A."/>
        </authorList>
    </citation>
    <scope>NUCLEOTIDE SEQUENCE [LARGE SCALE GENOMIC DNA]</scope>
    <source>
        <strain evidence="2 3">CGMCC 4.1858</strain>
    </source>
</reference>
<dbReference type="RefSeq" id="WP_089228694.1">
    <property type="nucleotide sequence ID" value="NZ_FZOF01000035.1"/>
</dbReference>
<dbReference type="Proteomes" id="UP000198280">
    <property type="component" value="Unassembled WGS sequence"/>
</dbReference>
<dbReference type="AlphaFoldDB" id="A0A239NHA1"/>
<name>A0A239NHA1_9ACTN</name>
<evidence type="ECO:0000256" key="1">
    <source>
        <dbReference type="SAM" id="MobiDB-lite"/>
    </source>
</evidence>
<feature type="region of interest" description="Disordered" evidence="1">
    <location>
        <begin position="1"/>
        <end position="24"/>
    </location>
</feature>
<protein>
    <submittedName>
        <fullName evidence="2">Uncharacterized protein</fullName>
    </submittedName>
</protein>
<organism evidence="2 3">
    <name type="scientific">Actinacidiphila glaucinigra</name>
    <dbReference type="NCBI Taxonomy" id="235986"/>
    <lineage>
        <taxon>Bacteria</taxon>
        <taxon>Bacillati</taxon>
        <taxon>Actinomycetota</taxon>
        <taxon>Actinomycetes</taxon>
        <taxon>Kitasatosporales</taxon>
        <taxon>Streptomycetaceae</taxon>
        <taxon>Actinacidiphila</taxon>
    </lineage>
</organism>
<evidence type="ECO:0000313" key="2">
    <source>
        <dbReference type="EMBL" id="SNT53708.1"/>
    </source>
</evidence>
<gene>
    <name evidence="2" type="ORF">SAMN05216252_13570</name>
</gene>
<sequence>MRPRNPWSPGDCRGSPSRKSAAKGWPLEALRSHDTRAVAEPSAFALVPDRTHSSSETHGDATASDNIGPEAESPNPADWAPDQAETSILQFAAPRDPGMLARFVSLRVLQAIRLSW</sequence>